<gene>
    <name evidence="1" type="ORF">Nepgr_008542</name>
</gene>
<dbReference type="Proteomes" id="UP001279734">
    <property type="component" value="Unassembled WGS sequence"/>
</dbReference>
<evidence type="ECO:0000313" key="1">
    <source>
        <dbReference type="EMBL" id="GMH06702.1"/>
    </source>
</evidence>
<keyword evidence="2" id="KW-1185">Reference proteome</keyword>
<accession>A0AAD3XJC0</accession>
<dbReference type="AlphaFoldDB" id="A0AAD3XJC0"/>
<sequence length="69" mass="7846">MPRKSTRVDLFMLAKLESMPGMLQMWPVMKGRIMQLRAFLAASLMTAILKDEEEEGGLCWPLSQAPLCF</sequence>
<comment type="caution">
    <text evidence="1">The sequence shown here is derived from an EMBL/GenBank/DDBJ whole genome shotgun (WGS) entry which is preliminary data.</text>
</comment>
<organism evidence="1 2">
    <name type="scientific">Nepenthes gracilis</name>
    <name type="common">Slender pitcher plant</name>
    <dbReference type="NCBI Taxonomy" id="150966"/>
    <lineage>
        <taxon>Eukaryota</taxon>
        <taxon>Viridiplantae</taxon>
        <taxon>Streptophyta</taxon>
        <taxon>Embryophyta</taxon>
        <taxon>Tracheophyta</taxon>
        <taxon>Spermatophyta</taxon>
        <taxon>Magnoliopsida</taxon>
        <taxon>eudicotyledons</taxon>
        <taxon>Gunneridae</taxon>
        <taxon>Pentapetalae</taxon>
        <taxon>Caryophyllales</taxon>
        <taxon>Nepenthaceae</taxon>
        <taxon>Nepenthes</taxon>
    </lineage>
</organism>
<reference evidence="1" key="1">
    <citation type="submission" date="2023-05" db="EMBL/GenBank/DDBJ databases">
        <title>Nepenthes gracilis genome sequencing.</title>
        <authorList>
            <person name="Fukushima K."/>
        </authorList>
    </citation>
    <scope>NUCLEOTIDE SEQUENCE</scope>
    <source>
        <strain evidence="1">SING2019-196</strain>
    </source>
</reference>
<dbReference type="EMBL" id="BSYO01000006">
    <property type="protein sequence ID" value="GMH06702.1"/>
    <property type="molecule type" value="Genomic_DNA"/>
</dbReference>
<protein>
    <submittedName>
        <fullName evidence="1">Uncharacterized protein</fullName>
    </submittedName>
</protein>
<name>A0AAD3XJC0_NEPGR</name>
<evidence type="ECO:0000313" key="2">
    <source>
        <dbReference type="Proteomes" id="UP001279734"/>
    </source>
</evidence>
<proteinExistence type="predicted"/>